<accession>A0A4R5KAE1</accession>
<organism evidence="5 6">
    <name type="scientific">Paenibacillus piri</name>
    <dbReference type="NCBI Taxonomy" id="2547395"/>
    <lineage>
        <taxon>Bacteria</taxon>
        <taxon>Bacillati</taxon>
        <taxon>Bacillota</taxon>
        <taxon>Bacilli</taxon>
        <taxon>Bacillales</taxon>
        <taxon>Paenibacillaceae</taxon>
        <taxon>Paenibacillus</taxon>
    </lineage>
</organism>
<dbReference type="PANTHER" id="PTHR40088">
    <property type="entry name" value="PECTATE LYASE (EUROFUNG)"/>
    <property type="match status" value="1"/>
</dbReference>
<dbReference type="SUPFAM" id="SSF51126">
    <property type="entry name" value="Pectin lyase-like"/>
    <property type="match status" value="1"/>
</dbReference>
<keyword evidence="6" id="KW-1185">Reference proteome</keyword>
<dbReference type="InterPro" id="IPR012334">
    <property type="entry name" value="Pectin_lyas_fold"/>
</dbReference>
<comment type="caution">
    <text evidence="5">The sequence shown here is derived from an EMBL/GenBank/DDBJ whole genome shotgun (WGS) entry which is preliminary data.</text>
</comment>
<sequence length="622" mass="70479">MQDHYYDTLPDGTRFSFWHPQEEYGKTYYVKQQHPQASDDNPGTEERPFKTINRAAQALMPGERVVIGEGVYKEFVRPIRGGTGPDAMISYEAAPGERVVLSGLENWHTQFVPSEGWKKTGQFGQNLIVDTFDEHARVWQGSLDFKSFEDANPFAMLNVPPHPFGDCTFLFHKLPKAMDYREFMMRRGLLFCDGRLLRQVEIYAELWQSPGTYWVEDGGLTIHFRLFDDDAPENHTLSYTAKSQLFAPSEPYFGYVRVKGLTFEYVGNGFPGSQKGALSTYCGHHWVIENNTVRWANSIGIDTGHESPMRQSDKPSGFHIIRNNLITDCGLCGLCGVPASSTGYESVLIENNRFERNCWHNTEILWESGAIKVHVTRNSLIRHNMIVDNMYGPTIWTDYNNRNTRICGNVVIDAKHTLLGSIFVEASHYVNKVDNNVIINVGADYTMMHSGKIEPGGHPDAEGGGHAIYEHDTDYLIVENNFVSGAQGSAIFMNNDGNPDRIVNGRGSLGRKFKILGNIIDNCHGAILLPNEDNLSDYNIFGKILNRGGSCRLQHRNQRFNLRAWREFLGWDVNGKEATVTSRVDKDELRLDLRIECGQKIVEQSIDLSKPFTIKELVEQFE</sequence>
<keyword evidence="2" id="KW-0964">Secreted</keyword>
<name>A0A4R5KAE1_9BACL</name>
<evidence type="ECO:0000313" key="5">
    <source>
        <dbReference type="EMBL" id="TDF91822.1"/>
    </source>
</evidence>
<dbReference type="InterPro" id="IPR052052">
    <property type="entry name" value="Polysaccharide_Lyase_9"/>
</dbReference>
<dbReference type="GO" id="GO:0005576">
    <property type="term" value="C:extracellular region"/>
    <property type="evidence" value="ECO:0007669"/>
    <property type="project" value="UniProtKB-SubCell"/>
</dbReference>
<dbReference type="Pfam" id="PF13229">
    <property type="entry name" value="Beta_helix"/>
    <property type="match status" value="1"/>
</dbReference>
<dbReference type="OrthoDB" id="9765222at2"/>
<protein>
    <recommendedName>
        <fullName evidence="4">Right handed beta helix domain-containing protein</fullName>
    </recommendedName>
</protein>
<dbReference type="InterPro" id="IPR039448">
    <property type="entry name" value="Beta_helix"/>
</dbReference>
<dbReference type="RefSeq" id="WP_133235711.1">
    <property type="nucleotide sequence ID" value="NZ_SMRT01000024.1"/>
</dbReference>
<proteinExistence type="predicted"/>
<evidence type="ECO:0000259" key="4">
    <source>
        <dbReference type="Pfam" id="PF13229"/>
    </source>
</evidence>
<keyword evidence="3" id="KW-0732">Signal</keyword>
<evidence type="ECO:0000256" key="3">
    <source>
        <dbReference type="ARBA" id="ARBA00022729"/>
    </source>
</evidence>
<evidence type="ECO:0000256" key="2">
    <source>
        <dbReference type="ARBA" id="ARBA00022525"/>
    </source>
</evidence>
<comment type="subcellular location">
    <subcellularLocation>
        <location evidence="1">Secreted</location>
    </subcellularLocation>
</comment>
<dbReference type="EMBL" id="SMRT01000024">
    <property type="protein sequence ID" value="TDF91822.1"/>
    <property type="molecule type" value="Genomic_DNA"/>
</dbReference>
<dbReference type="AlphaFoldDB" id="A0A4R5KAE1"/>
<dbReference type="Proteomes" id="UP000295636">
    <property type="component" value="Unassembled WGS sequence"/>
</dbReference>
<gene>
    <name evidence="5" type="ORF">E1757_31255</name>
</gene>
<feature type="domain" description="Right handed beta helix" evidence="4">
    <location>
        <begin position="281"/>
        <end position="443"/>
    </location>
</feature>
<dbReference type="InterPro" id="IPR011050">
    <property type="entry name" value="Pectin_lyase_fold/virulence"/>
</dbReference>
<dbReference type="GO" id="GO:0016837">
    <property type="term" value="F:carbon-oxygen lyase activity, acting on polysaccharides"/>
    <property type="evidence" value="ECO:0007669"/>
    <property type="project" value="TreeGrafter"/>
</dbReference>
<dbReference type="Gene3D" id="2.160.20.10">
    <property type="entry name" value="Single-stranded right-handed beta-helix, Pectin lyase-like"/>
    <property type="match status" value="2"/>
</dbReference>
<evidence type="ECO:0000313" key="6">
    <source>
        <dbReference type="Proteomes" id="UP000295636"/>
    </source>
</evidence>
<dbReference type="PANTHER" id="PTHR40088:SF2">
    <property type="entry name" value="SECRETED SUGAR HYDROLASE"/>
    <property type="match status" value="1"/>
</dbReference>
<reference evidence="5 6" key="1">
    <citation type="submission" date="2019-03" db="EMBL/GenBank/DDBJ databases">
        <title>This is whole genome sequence of Paenibacillus sp MS74 strain.</title>
        <authorList>
            <person name="Trinh H.N."/>
        </authorList>
    </citation>
    <scope>NUCLEOTIDE SEQUENCE [LARGE SCALE GENOMIC DNA]</scope>
    <source>
        <strain evidence="5 6">MS74</strain>
    </source>
</reference>
<evidence type="ECO:0000256" key="1">
    <source>
        <dbReference type="ARBA" id="ARBA00004613"/>
    </source>
</evidence>